<reference evidence="1" key="1">
    <citation type="journal article" date="2021" name="Proc. Natl. Acad. Sci. U.S.A.">
        <title>A Catalog of Tens of Thousands of Viruses from Human Metagenomes Reveals Hidden Associations with Chronic Diseases.</title>
        <authorList>
            <person name="Tisza M.J."/>
            <person name="Buck C.B."/>
        </authorList>
    </citation>
    <scope>NUCLEOTIDE SEQUENCE</scope>
    <source>
        <strain evidence="1">Ctt4r3</strain>
    </source>
</reference>
<name>A0A8S5L787_9CAUD</name>
<dbReference type="EMBL" id="BK014649">
    <property type="protein sequence ID" value="DAD65827.1"/>
    <property type="molecule type" value="Genomic_DNA"/>
</dbReference>
<protein>
    <submittedName>
        <fullName evidence="1">Uncharacterized protein</fullName>
    </submittedName>
</protein>
<organism evidence="1">
    <name type="scientific">CrAss-like virus sp. ctt4r3</name>
    <dbReference type="NCBI Taxonomy" id="2823619"/>
    <lineage>
        <taxon>Viruses</taxon>
        <taxon>Duplodnaviria</taxon>
        <taxon>Heunggongvirae</taxon>
        <taxon>Uroviricota</taxon>
        <taxon>Caudoviricetes</taxon>
        <taxon>Crassvirales</taxon>
    </lineage>
</organism>
<proteinExistence type="predicted"/>
<sequence>MLRNIVKLMIKKMTDYKQVLATVLEDALKNVNAGNTNITEEEASIIIDHLTMLNKGVATVSKAYACEHVLHITSNKFDYLMRKGIIPHGRKRLGFNELSWNLKDLDDAKRYLANNND</sequence>
<accession>A0A8S5L787</accession>
<evidence type="ECO:0000313" key="1">
    <source>
        <dbReference type="EMBL" id="DAD65827.1"/>
    </source>
</evidence>